<accession>D3Q2F1</accession>
<dbReference type="OrthoDB" id="3404808at2"/>
<gene>
    <name evidence="2" type="ordered locus">Snas_4235</name>
</gene>
<dbReference type="eggNOG" id="COG5412">
    <property type="taxonomic scope" value="Bacteria"/>
</dbReference>
<evidence type="ECO:0000256" key="1">
    <source>
        <dbReference type="SAM" id="Phobius"/>
    </source>
</evidence>
<dbReference type="AlphaFoldDB" id="D3Q2F1"/>
<keyword evidence="1" id="KW-0812">Transmembrane</keyword>
<dbReference type="EMBL" id="CP001778">
    <property type="protein sequence ID" value="ADD43884.1"/>
    <property type="molecule type" value="Genomic_DNA"/>
</dbReference>
<feature type="transmembrane region" description="Helical" evidence="1">
    <location>
        <begin position="634"/>
        <end position="661"/>
    </location>
</feature>
<dbReference type="RefSeq" id="WP_013019455.1">
    <property type="nucleotide sequence ID" value="NC_013947.1"/>
</dbReference>
<evidence type="ECO:0000313" key="3">
    <source>
        <dbReference type="Proteomes" id="UP000000844"/>
    </source>
</evidence>
<dbReference type="STRING" id="446470.Snas_4235"/>
<keyword evidence="1" id="KW-0472">Membrane</keyword>
<organism evidence="2 3">
    <name type="scientific">Stackebrandtia nassauensis (strain DSM 44728 / CIP 108903 / NRRL B-16338 / NBRC 102104 / LLR-40K-21)</name>
    <dbReference type="NCBI Taxonomy" id="446470"/>
    <lineage>
        <taxon>Bacteria</taxon>
        <taxon>Bacillati</taxon>
        <taxon>Actinomycetota</taxon>
        <taxon>Actinomycetes</taxon>
        <taxon>Glycomycetales</taxon>
        <taxon>Glycomycetaceae</taxon>
        <taxon>Stackebrandtia</taxon>
    </lineage>
</organism>
<dbReference type="KEGG" id="sna:Snas_4235"/>
<feature type="transmembrane region" description="Helical" evidence="1">
    <location>
        <begin position="673"/>
        <end position="693"/>
    </location>
</feature>
<evidence type="ECO:0008006" key="4">
    <source>
        <dbReference type="Google" id="ProtNLM"/>
    </source>
</evidence>
<name>D3Q2F1_STANL</name>
<feature type="transmembrane region" description="Helical" evidence="1">
    <location>
        <begin position="699"/>
        <end position="717"/>
    </location>
</feature>
<keyword evidence="1" id="KW-1133">Transmembrane helix</keyword>
<sequence length="1089" mass="109920">MVLSAGAVSVRVKPDLTKFAAELKAFLVAASRDVVHIGADLDAGKLATQVKAAVTRAGAGRGVEVPVTADTTKLAAAVRSGTPSGKTSVAVDADTSTALSQVARLKSQLDDLSRRHIELSASGDTAGAEHLVAQIRDAAAAAQEIDLSHIKGAALGVDTKAARAAAEKLRTDLARLSGETFRIDVTANAGDVERVRAELHTLAADASDIDIPVAADTSKLAAQVRSGLAAADGGRVRVPVAADAGQLAGQVRRAAALAQQGTRITVPVGANTKGIGGSLAGLSGIGGALAGIGKVAAIGTSLAAAAGGAAQLAAALAPVAGALAALPAFALGAAGAFAVLKLGLSGVGAALSGDSAAFAQLAPSAQAAVTAIRGLSPQFERLKTSIQGNLFAGLDKQITRVADVLLPKLQQRLPAIATAFNGLAKGVAGGLSSDGFTSGLDAALSHTATGIAGLAKGMRPLFSGLGQVIGAFAPSLTAAGQAAGGLAARFGEFISKAAETGQLASFVDGVKTALSQVGGILSNLGSVVASVFSAASSSGGGLLATLETITGAAREFFSSLEGQEALSGFFGGIQSVVRAVLPTLQNLASGIGSVLGPAVGQIATILGPALETLSGSLVDGVAKLLPGLMPVAEALASIVTAAAPLLGVAGQLGAILGGILGSALSMVASLFQALVPPAVQIAQILLASLMPAWRSIESALQTVIAAVLPVIQAFLSVNQALAPILGLIVRVAAAILSGLVKGLIALITPSLTITKIFVGALAKGIATVYGWLKEKLGPAAAWLASVWNEKVSPALSKVSAWLSEKFSAAAASAWSWIKEKLAPLGQKLATIWSEKLAPAIQKVGLWFREKFVPAAQQVWTWIQEKVIPVVSKLVRWFVSKLVPGIERVVEWLVDLAGWFLDLAVDIGTAVGKAIRFWGRFIAFIKALPGKVIGFLKGLPAKFVQIGKNIVSGIVRGIKQAAGRIKDAAVGAAKSAYEGAKDFLGINSPSRLMAWLGSQMGAGVEVGLDGSVGDVVSASRGLARAAYDPWRGFTPHPKSRTDTDGPGGVNVSVRIGEREVADMVVDAVRARPEAVASTVAHGTRLSNLRR</sequence>
<feature type="transmembrane region" description="Helical" evidence="1">
    <location>
        <begin position="724"/>
        <end position="747"/>
    </location>
</feature>
<dbReference type="HOGENOM" id="CLU_284811_0_0_11"/>
<keyword evidence="3" id="KW-1185">Reference proteome</keyword>
<reference evidence="2 3" key="1">
    <citation type="journal article" date="2009" name="Stand. Genomic Sci.">
        <title>Complete genome sequence of Stackebrandtia nassauensis type strain (LLR-40K-21).</title>
        <authorList>
            <person name="Munk C."/>
            <person name="Lapidus A."/>
            <person name="Copeland A."/>
            <person name="Jando M."/>
            <person name="Mayilraj S."/>
            <person name="Glavina Del Rio T."/>
            <person name="Nolan M."/>
            <person name="Chen F."/>
            <person name="Lucas S."/>
            <person name="Tice H."/>
            <person name="Cheng J.F."/>
            <person name="Han C."/>
            <person name="Detter J.C."/>
            <person name="Bruce D."/>
            <person name="Goodwin L."/>
            <person name="Chain P."/>
            <person name="Pitluck S."/>
            <person name="Goker M."/>
            <person name="Ovchinikova G."/>
            <person name="Pati A."/>
            <person name="Ivanova N."/>
            <person name="Mavromatis K."/>
            <person name="Chen A."/>
            <person name="Palaniappan K."/>
            <person name="Land M."/>
            <person name="Hauser L."/>
            <person name="Chang Y.J."/>
            <person name="Jeffries C.D."/>
            <person name="Bristow J."/>
            <person name="Eisen J.A."/>
            <person name="Markowitz V."/>
            <person name="Hugenholtz P."/>
            <person name="Kyrpides N.C."/>
            <person name="Klenk H.P."/>
        </authorList>
    </citation>
    <scope>NUCLEOTIDE SEQUENCE [LARGE SCALE GENOMIC DNA]</scope>
    <source>
        <strain evidence="3">DSM 44728 / CIP 108903 / NRRL B-16338 / NBRC 102104 / LLR-40K-21</strain>
    </source>
</reference>
<evidence type="ECO:0000313" key="2">
    <source>
        <dbReference type="EMBL" id="ADD43884.1"/>
    </source>
</evidence>
<protein>
    <recommendedName>
        <fullName evidence="4">Phage-related protein-like protein</fullName>
    </recommendedName>
</protein>
<dbReference type="Proteomes" id="UP000000844">
    <property type="component" value="Chromosome"/>
</dbReference>
<proteinExistence type="predicted"/>